<dbReference type="SUPFAM" id="SSF52799">
    <property type="entry name" value="(Phosphotyrosine protein) phosphatases II"/>
    <property type="match status" value="1"/>
</dbReference>
<evidence type="ECO:0000313" key="2">
    <source>
        <dbReference type="EMBL" id="TCQ75115.1"/>
    </source>
</evidence>
<evidence type="ECO:0000313" key="3">
    <source>
        <dbReference type="Proteomes" id="UP000295263"/>
    </source>
</evidence>
<organism evidence="2 3">
    <name type="scientific">Raoultella ornithinolytica</name>
    <name type="common">Klebsiella ornithinolytica</name>
    <dbReference type="NCBI Taxonomy" id="54291"/>
    <lineage>
        <taxon>Bacteria</taxon>
        <taxon>Pseudomonadati</taxon>
        <taxon>Pseudomonadota</taxon>
        <taxon>Gammaproteobacteria</taxon>
        <taxon>Enterobacterales</taxon>
        <taxon>Enterobacteriaceae</taxon>
        <taxon>Klebsiella/Raoultella group</taxon>
        <taxon>Raoultella</taxon>
    </lineage>
</organism>
<dbReference type="PANTHER" id="PTHR31126:SF1">
    <property type="entry name" value="TYROSINE SPECIFIC PROTEIN PHOSPHATASES DOMAIN-CONTAINING PROTEIN"/>
    <property type="match status" value="1"/>
</dbReference>
<sequence>MSLCQTPSVCRNNKNYLTLSFTAPAENVALYWTKDNDVKTKERYLITQHAVSPYELEDPLHAEQRIYFILEHSGQPVLFAERTLPVSGLNNFRDFGGYPAAEGKTVKWGMLFRSNHLYNLDRQALAYIQRLNIQSIIDYRSENEIAKSPNDHVGEKRTYHLNATAQTAELAAQFSAEPSNEDRALIESVIRDIPAELINGRGEQVLEQYRNFVTSEKSKRAFKHMIDVLLDPHNAPNIQHCRGGKDRTGYGVLLALSMLGVSEEDIIADYMVTQANRMERNAIKMDAYRKITNDEDVLAYLHTLIDTRESFIIEVFNTIKAHSGSVANYICSELGFSQQAFDQMRQNYLTDD</sequence>
<dbReference type="EMBL" id="SLYQ01000002">
    <property type="protein sequence ID" value="TCQ75115.1"/>
    <property type="molecule type" value="Genomic_DNA"/>
</dbReference>
<dbReference type="PANTHER" id="PTHR31126">
    <property type="entry name" value="TYROSINE-PROTEIN PHOSPHATASE"/>
    <property type="match status" value="1"/>
</dbReference>
<accession>A0ABD7QMA2</accession>
<gene>
    <name evidence="2" type="ORF">EC841_102225</name>
</gene>
<evidence type="ECO:0000256" key="1">
    <source>
        <dbReference type="ARBA" id="ARBA00009580"/>
    </source>
</evidence>
<dbReference type="InterPro" id="IPR026893">
    <property type="entry name" value="Tyr/Ser_Pase_IphP-type"/>
</dbReference>
<reference evidence="2 3" key="1">
    <citation type="submission" date="2019-03" db="EMBL/GenBank/DDBJ databases">
        <title>Genomic analyses of the natural microbiome of Caenorhabditis elegans.</title>
        <authorList>
            <person name="Samuel B."/>
        </authorList>
    </citation>
    <scope>NUCLEOTIDE SEQUENCE [LARGE SCALE GENOMIC DNA]</scope>
    <source>
        <strain evidence="2 3">JUb54</strain>
    </source>
</reference>
<proteinExistence type="inferred from homology"/>
<dbReference type="AlphaFoldDB" id="A0ABD7QMA2"/>
<dbReference type="Gene3D" id="3.90.190.10">
    <property type="entry name" value="Protein tyrosine phosphatase superfamily"/>
    <property type="match status" value="1"/>
</dbReference>
<dbReference type="Proteomes" id="UP000295263">
    <property type="component" value="Unassembled WGS sequence"/>
</dbReference>
<dbReference type="Pfam" id="PF13350">
    <property type="entry name" value="Y_phosphatase3"/>
    <property type="match status" value="1"/>
</dbReference>
<dbReference type="InterPro" id="IPR029021">
    <property type="entry name" value="Prot-tyrosine_phosphatase-like"/>
</dbReference>
<name>A0ABD7QMA2_RAOOR</name>
<comment type="caution">
    <text evidence="2">The sequence shown here is derived from an EMBL/GenBank/DDBJ whole genome shotgun (WGS) entry which is preliminary data.</text>
</comment>
<dbReference type="RefSeq" id="WP_132511391.1">
    <property type="nucleotide sequence ID" value="NZ_SLYQ01000002.1"/>
</dbReference>
<comment type="similarity">
    <text evidence="1">Belongs to the protein-tyrosine phosphatase family.</text>
</comment>
<protein>
    <submittedName>
        <fullName evidence="2">Protein tyrosine phosphatase</fullName>
    </submittedName>
</protein>